<evidence type="ECO:0000313" key="1">
    <source>
        <dbReference type="EMBL" id="AYG95210.1"/>
    </source>
</evidence>
<dbReference type="Proteomes" id="UP000276984">
    <property type="component" value="Chromosome"/>
</dbReference>
<protein>
    <submittedName>
        <fullName evidence="1">Phage tail assembly chaperone</fullName>
    </submittedName>
</protein>
<gene>
    <name evidence="1" type="ORF">D8I30_08480</name>
</gene>
<accession>A0A494RKW4</accession>
<sequence>MPWGEMMQAAARMGVGPEGFWRLSLKEWRMLTAGPVQAAPLARGELERMQAMWPD</sequence>
<dbReference type="OrthoDB" id="7582980at2"/>
<dbReference type="Pfam" id="PF09550">
    <property type="entry name" value="Phage_TAC_6"/>
    <property type="match status" value="1"/>
</dbReference>
<dbReference type="RefSeq" id="WP_121482358.1">
    <property type="nucleotide sequence ID" value="NZ_CP032707.1"/>
</dbReference>
<name>A0A494RKW4_9CAUL</name>
<reference evidence="1 2" key="1">
    <citation type="submission" date="2018-10" db="EMBL/GenBank/DDBJ databases">
        <title>Complete genome sequence of Brevundimonas naejangsanensis BRV3.</title>
        <authorList>
            <person name="Berrios L."/>
            <person name="Ely B."/>
        </authorList>
    </citation>
    <scope>NUCLEOTIDE SEQUENCE [LARGE SCALE GENOMIC DNA]</scope>
    <source>
        <strain evidence="1 2">BRV3</strain>
    </source>
</reference>
<keyword evidence="2" id="KW-1185">Reference proteome</keyword>
<evidence type="ECO:0000313" key="2">
    <source>
        <dbReference type="Proteomes" id="UP000276984"/>
    </source>
</evidence>
<organism evidence="1 2">
    <name type="scientific">Brevundimonas naejangsanensis</name>
    <dbReference type="NCBI Taxonomy" id="588932"/>
    <lineage>
        <taxon>Bacteria</taxon>
        <taxon>Pseudomonadati</taxon>
        <taxon>Pseudomonadota</taxon>
        <taxon>Alphaproteobacteria</taxon>
        <taxon>Caulobacterales</taxon>
        <taxon>Caulobacteraceae</taxon>
        <taxon>Brevundimonas</taxon>
    </lineage>
</organism>
<dbReference type="EMBL" id="CP032707">
    <property type="protein sequence ID" value="AYG95210.1"/>
    <property type="molecule type" value="Genomic_DNA"/>
</dbReference>
<proteinExistence type="predicted"/>
<dbReference type="AlphaFoldDB" id="A0A494RKW4"/>
<dbReference type="InterPro" id="IPR019056">
    <property type="entry name" value="Phage_TAC_6"/>
</dbReference>